<evidence type="ECO:0000313" key="1">
    <source>
        <dbReference type="EMBL" id="EHM39413.1"/>
    </source>
</evidence>
<organism evidence="1 2">
    <name type="scientific">Flavonifractor plautii ATCC 29863</name>
    <dbReference type="NCBI Taxonomy" id="411475"/>
    <lineage>
        <taxon>Bacteria</taxon>
        <taxon>Bacillati</taxon>
        <taxon>Bacillota</taxon>
        <taxon>Clostridia</taxon>
        <taxon>Eubacteriales</taxon>
        <taxon>Oscillospiraceae</taxon>
        <taxon>Flavonifractor</taxon>
    </lineage>
</organism>
<proteinExistence type="predicted"/>
<dbReference type="EMBL" id="AGCK01000308">
    <property type="protein sequence ID" value="EHM39413.1"/>
    <property type="molecule type" value="Genomic_DNA"/>
</dbReference>
<protein>
    <submittedName>
        <fullName evidence="1">Uncharacterized protein</fullName>
    </submittedName>
</protein>
<reference evidence="1 2" key="1">
    <citation type="submission" date="2011-08" db="EMBL/GenBank/DDBJ databases">
        <authorList>
            <person name="Weinstock G."/>
            <person name="Sodergren E."/>
            <person name="Clifton S."/>
            <person name="Fulton L."/>
            <person name="Fulton B."/>
            <person name="Courtney L."/>
            <person name="Fronick C."/>
            <person name="Harrison M."/>
            <person name="Strong C."/>
            <person name="Farmer C."/>
            <person name="Delahaunty K."/>
            <person name="Markovic C."/>
            <person name="Hall O."/>
            <person name="Minx P."/>
            <person name="Tomlinson C."/>
            <person name="Mitreva M."/>
            <person name="Hou S."/>
            <person name="Chen J."/>
            <person name="Wollam A."/>
            <person name="Pepin K.H."/>
            <person name="Johnson M."/>
            <person name="Bhonagiri V."/>
            <person name="Zhang X."/>
            <person name="Suruliraj S."/>
            <person name="Warren W."/>
            <person name="Chinwalla A."/>
            <person name="Mardis E.R."/>
            <person name="Wilson R.K."/>
        </authorList>
    </citation>
    <scope>NUCLEOTIDE SEQUENCE [LARGE SCALE GENOMIC DNA]</scope>
    <source>
        <strain evidence="1 2">ATCC 29863</strain>
    </source>
</reference>
<evidence type="ECO:0000313" key="2">
    <source>
        <dbReference type="Proteomes" id="UP000004459"/>
    </source>
</evidence>
<dbReference type="HOGENOM" id="CLU_2928000_0_0_9"/>
<accession>G9YW53</accession>
<sequence length="60" mass="6274">PPQAGGAVRRPSVLAVGQNLDAGAIHLPRADKKTRGPRAASRVGYLEKPAEMDGETLIVN</sequence>
<gene>
    <name evidence="1" type="ORF">HMPREF0372_03769</name>
</gene>
<dbReference type="RefSeq" id="WP_007494806.1">
    <property type="nucleotide sequence ID" value="NZ_JH417839.1"/>
</dbReference>
<dbReference type="AlphaFoldDB" id="G9YW53"/>
<dbReference type="Proteomes" id="UP000004459">
    <property type="component" value="Unassembled WGS sequence"/>
</dbReference>
<feature type="non-terminal residue" evidence="1">
    <location>
        <position position="1"/>
    </location>
</feature>
<comment type="caution">
    <text evidence="1">The sequence shown here is derived from an EMBL/GenBank/DDBJ whole genome shotgun (WGS) entry which is preliminary data.</text>
</comment>
<name>G9YW53_FLAPL</name>